<dbReference type="PANTHER" id="PTHR11537:SF254">
    <property type="entry name" value="POTASSIUM VOLTAGE-GATED CHANNEL PROTEIN SHAB"/>
    <property type="match status" value="1"/>
</dbReference>
<evidence type="ECO:0000259" key="10">
    <source>
        <dbReference type="Pfam" id="PF07885"/>
    </source>
</evidence>
<keyword evidence="12" id="KW-1185">Reference proteome</keyword>
<protein>
    <submittedName>
        <fullName evidence="11">Potassium channel protein</fullName>
    </submittedName>
</protein>
<dbReference type="Pfam" id="PF07885">
    <property type="entry name" value="Ion_trans_2"/>
    <property type="match status" value="1"/>
</dbReference>
<comment type="subcellular location">
    <subcellularLocation>
        <location evidence="1">Membrane</location>
        <topology evidence="1">Multi-pass membrane protein</topology>
    </subcellularLocation>
</comment>
<dbReference type="Proteomes" id="UP000295198">
    <property type="component" value="Unassembled WGS sequence"/>
</dbReference>
<feature type="transmembrane region" description="Helical" evidence="9">
    <location>
        <begin position="52"/>
        <end position="71"/>
    </location>
</feature>
<dbReference type="GO" id="GO:0008076">
    <property type="term" value="C:voltage-gated potassium channel complex"/>
    <property type="evidence" value="ECO:0007669"/>
    <property type="project" value="InterPro"/>
</dbReference>
<dbReference type="AlphaFoldDB" id="A0A4Q4ZBU6"/>
<dbReference type="SUPFAM" id="SSF81324">
    <property type="entry name" value="Voltage-gated potassium channels"/>
    <property type="match status" value="1"/>
</dbReference>
<dbReference type="Gene3D" id="1.20.120.350">
    <property type="entry name" value="Voltage-gated potassium channels. Chain C"/>
    <property type="match status" value="1"/>
</dbReference>
<keyword evidence="7 11" id="KW-0407">Ion channel</keyword>
<gene>
    <name evidence="11" type="ORF">EKO23_15230</name>
</gene>
<feature type="transmembrane region" description="Helical" evidence="9">
    <location>
        <begin position="152"/>
        <end position="171"/>
    </location>
</feature>
<sequence>MTTQPDTIYESRRIRWESRTSLPLTVASLIYLVAYAWPILDPSVRDRPVFDIVIGAAWALFLVDYVARLYLSRRRAAFMRGNIVDLGAVVLPMLRPLRLLRLVTVLAVLNRHAGSSLRGRVAVYVVGSSILVLFVASLAMLDAERGADGATITSFGDALWWALTTVTTVGYGDHFPVTPQGRLIAAGLMVAGIALIGVVTASFASWLIERVAEVEEEASAATQRDMQALTAEVAELRALLIARESQGPPS</sequence>
<evidence type="ECO:0000256" key="7">
    <source>
        <dbReference type="ARBA" id="ARBA00023303"/>
    </source>
</evidence>
<feature type="transmembrane region" description="Helical" evidence="9">
    <location>
        <begin position="183"/>
        <end position="208"/>
    </location>
</feature>
<keyword evidence="6 9" id="KW-0472">Membrane</keyword>
<keyword evidence="2" id="KW-0813">Transport</keyword>
<keyword evidence="5" id="KW-0406">Ion transport</keyword>
<organism evidence="11 12">
    <name type="scientific">Nocardioides guangzhouensis</name>
    <dbReference type="NCBI Taxonomy" id="2497878"/>
    <lineage>
        <taxon>Bacteria</taxon>
        <taxon>Bacillati</taxon>
        <taxon>Actinomycetota</taxon>
        <taxon>Actinomycetes</taxon>
        <taxon>Propionibacteriales</taxon>
        <taxon>Nocardioidaceae</taxon>
        <taxon>Nocardioides</taxon>
    </lineage>
</organism>
<dbReference type="InterPro" id="IPR028325">
    <property type="entry name" value="VG_K_chnl"/>
</dbReference>
<evidence type="ECO:0000256" key="3">
    <source>
        <dbReference type="ARBA" id="ARBA00022692"/>
    </source>
</evidence>
<evidence type="ECO:0000313" key="11">
    <source>
        <dbReference type="EMBL" id="RYP84614.1"/>
    </source>
</evidence>
<dbReference type="PRINTS" id="PR00169">
    <property type="entry name" value="KCHANNEL"/>
</dbReference>
<accession>A0A4Q4ZBU6</accession>
<evidence type="ECO:0000256" key="2">
    <source>
        <dbReference type="ARBA" id="ARBA00022448"/>
    </source>
</evidence>
<dbReference type="PANTHER" id="PTHR11537">
    <property type="entry name" value="VOLTAGE-GATED POTASSIUM CHANNEL"/>
    <property type="match status" value="1"/>
</dbReference>
<dbReference type="GO" id="GO:0001508">
    <property type="term" value="P:action potential"/>
    <property type="evidence" value="ECO:0007669"/>
    <property type="project" value="TreeGrafter"/>
</dbReference>
<keyword evidence="4 9" id="KW-1133">Transmembrane helix</keyword>
<evidence type="ECO:0000256" key="6">
    <source>
        <dbReference type="ARBA" id="ARBA00023136"/>
    </source>
</evidence>
<evidence type="ECO:0000256" key="8">
    <source>
        <dbReference type="SAM" id="Coils"/>
    </source>
</evidence>
<dbReference type="InterPro" id="IPR027359">
    <property type="entry name" value="Volt_channel_dom_sf"/>
</dbReference>
<feature type="transmembrane region" description="Helical" evidence="9">
    <location>
        <begin position="21"/>
        <end position="40"/>
    </location>
</feature>
<feature type="domain" description="Potassium channel" evidence="10">
    <location>
        <begin position="136"/>
        <end position="208"/>
    </location>
</feature>
<keyword evidence="3 9" id="KW-0812">Transmembrane</keyword>
<evidence type="ECO:0000256" key="4">
    <source>
        <dbReference type="ARBA" id="ARBA00022989"/>
    </source>
</evidence>
<proteinExistence type="predicted"/>
<dbReference type="InterPro" id="IPR013099">
    <property type="entry name" value="K_chnl_dom"/>
</dbReference>
<evidence type="ECO:0000313" key="12">
    <source>
        <dbReference type="Proteomes" id="UP000295198"/>
    </source>
</evidence>
<keyword evidence="8" id="KW-0175">Coiled coil</keyword>
<dbReference type="Gene3D" id="1.10.287.70">
    <property type="match status" value="1"/>
</dbReference>
<evidence type="ECO:0000256" key="9">
    <source>
        <dbReference type="SAM" id="Phobius"/>
    </source>
</evidence>
<evidence type="ECO:0000256" key="1">
    <source>
        <dbReference type="ARBA" id="ARBA00004141"/>
    </source>
</evidence>
<reference evidence="11 12" key="1">
    <citation type="submission" date="2019-01" db="EMBL/GenBank/DDBJ databases">
        <title>Nocardioides guangzhouensis sp. nov., an actinobacterium isolated from soil.</title>
        <authorList>
            <person name="Fu Y."/>
            <person name="Cai Y."/>
            <person name="Lin Z."/>
            <person name="Chen P."/>
        </authorList>
    </citation>
    <scope>NUCLEOTIDE SEQUENCE [LARGE SCALE GENOMIC DNA]</scope>
    <source>
        <strain evidence="11 12">130</strain>
    </source>
</reference>
<comment type="caution">
    <text evidence="11">The sequence shown here is derived from an EMBL/GenBank/DDBJ whole genome shotgun (WGS) entry which is preliminary data.</text>
</comment>
<dbReference type="EMBL" id="SDKM01000022">
    <property type="protein sequence ID" value="RYP84614.1"/>
    <property type="molecule type" value="Genomic_DNA"/>
</dbReference>
<dbReference type="GO" id="GO:0005249">
    <property type="term" value="F:voltage-gated potassium channel activity"/>
    <property type="evidence" value="ECO:0007669"/>
    <property type="project" value="InterPro"/>
</dbReference>
<dbReference type="RefSeq" id="WP_134718781.1">
    <property type="nucleotide sequence ID" value="NZ_SDKM01000022.1"/>
</dbReference>
<feature type="coiled-coil region" evidence="8">
    <location>
        <begin position="212"/>
        <end position="239"/>
    </location>
</feature>
<feature type="transmembrane region" description="Helical" evidence="9">
    <location>
        <begin position="121"/>
        <end position="140"/>
    </location>
</feature>
<name>A0A4Q4ZBU6_9ACTN</name>
<evidence type="ECO:0000256" key="5">
    <source>
        <dbReference type="ARBA" id="ARBA00023065"/>
    </source>
</evidence>
<dbReference type="OrthoDB" id="9799090at2"/>
<dbReference type="Gene3D" id="1.20.5.110">
    <property type="match status" value="1"/>
</dbReference>